<keyword evidence="2" id="KW-1185">Reference proteome</keyword>
<evidence type="ECO:0000313" key="2">
    <source>
        <dbReference type="Proteomes" id="UP000748025"/>
    </source>
</evidence>
<comment type="caution">
    <text evidence="1">The sequence shown here is derived from an EMBL/GenBank/DDBJ whole genome shotgun (WGS) entry which is preliminary data.</text>
</comment>
<evidence type="ECO:0000313" key="1">
    <source>
        <dbReference type="EMBL" id="KAG6018445.1"/>
    </source>
</evidence>
<dbReference type="Proteomes" id="UP000748025">
    <property type="component" value="Unassembled WGS sequence"/>
</dbReference>
<sequence length="87" mass="9506">MLSRVDTSFRFKFASIDELASDLIGDLLSSKLEHLHSILQGLQNDTGSSSCSATMSSAPVLQAKKGGILRSLPSDCSYDHKSFYHQQ</sequence>
<proteinExistence type="predicted"/>
<organism evidence="1 2">
    <name type="scientific">Claviceps pusilla</name>
    <dbReference type="NCBI Taxonomy" id="123648"/>
    <lineage>
        <taxon>Eukaryota</taxon>
        <taxon>Fungi</taxon>
        <taxon>Dikarya</taxon>
        <taxon>Ascomycota</taxon>
        <taxon>Pezizomycotina</taxon>
        <taxon>Sordariomycetes</taxon>
        <taxon>Hypocreomycetidae</taxon>
        <taxon>Hypocreales</taxon>
        <taxon>Clavicipitaceae</taxon>
        <taxon>Claviceps</taxon>
    </lineage>
</organism>
<gene>
    <name evidence="1" type="ORF">E4U43_008383</name>
</gene>
<dbReference type="AlphaFoldDB" id="A0A9P7NHZ0"/>
<accession>A0A9P7NHZ0</accession>
<reference evidence="1" key="1">
    <citation type="journal article" date="2020" name="bioRxiv">
        <title>Whole genome comparisons of ergot fungi reveals the divergence and evolution of species within the genus Claviceps are the result of varying mechanisms driving genome evolution and host range expansion.</title>
        <authorList>
            <person name="Wyka S.A."/>
            <person name="Mondo S.J."/>
            <person name="Liu M."/>
            <person name="Dettman J."/>
            <person name="Nalam V."/>
            <person name="Broders K.D."/>
        </authorList>
    </citation>
    <scope>NUCLEOTIDE SEQUENCE</scope>
    <source>
        <strain evidence="1">CCC 602</strain>
    </source>
</reference>
<protein>
    <submittedName>
        <fullName evidence="1">Uncharacterized protein</fullName>
    </submittedName>
</protein>
<name>A0A9P7NHZ0_9HYPO</name>
<dbReference type="EMBL" id="SRPW01000009">
    <property type="protein sequence ID" value="KAG6018445.1"/>
    <property type="molecule type" value="Genomic_DNA"/>
</dbReference>